<evidence type="ECO:0000256" key="7">
    <source>
        <dbReference type="SAM" id="Coils"/>
    </source>
</evidence>
<keyword evidence="11" id="KW-1185">Reference proteome</keyword>
<comment type="PTM">
    <text evidence="6">Methylated by PrmC. Methylation increases the termination efficiency of RF1.</text>
</comment>
<evidence type="ECO:0000256" key="4">
    <source>
        <dbReference type="ARBA" id="ARBA00022917"/>
    </source>
</evidence>
<dbReference type="SMART" id="SM00937">
    <property type="entry name" value="PCRF"/>
    <property type="match status" value="1"/>
</dbReference>
<dbReference type="InterPro" id="IPR000352">
    <property type="entry name" value="Pep_chain_release_fac_I"/>
</dbReference>
<dbReference type="PROSITE" id="PS00745">
    <property type="entry name" value="RF_PROK_I"/>
    <property type="match status" value="1"/>
</dbReference>
<keyword evidence="7" id="KW-0175">Coiled coil</keyword>
<organism evidence="10 11">
    <name type="scientific">Helcococcus bovis</name>
    <dbReference type="NCBI Taxonomy" id="3153252"/>
    <lineage>
        <taxon>Bacteria</taxon>
        <taxon>Bacillati</taxon>
        <taxon>Bacillota</taxon>
        <taxon>Tissierellia</taxon>
        <taxon>Tissierellales</taxon>
        <taxon>Peptoniphilaceae</taxon>
        <taxon>Helcococcus</taxon>
    </lineage>
</organism>
<evidence type="ECO:0000259" key="9">
    <source>
        <dbReference type="PROSITE" id="PS00745"/>
    </source>
</evidence>
<dbReference type="NCBIfam" id="TIGR00019">
    <property type="entry name" value="prfA"/>
    <property type="match status" value="1"/>
</dbReference>
<dbReference type="InterPro" id="IPR004373">
    <property type="entry name" value="RF-1"/>
</dbReference>
<evidence type="ECO:0000313" key="10">
    <source>
        <dbReference type="EMBL" id="MFM1524169.1"/>
    </source>
</evidence>
<comment type="function">
    <text evidence="1 6">Peptide chain release factor 1 directs the termination of translation in response to the peptide chain termination codons UAG and UAA.</text>
</comment>
<gene>
    <name evidence="6 10" type="primary">prfA</name>
    <name evidence="10" type="ORF">ABGF40_00605</name>
</gene>
<dbReference type="Pfam" id="PF00472">
    <property type="entry name" value="RF-1"/>
    <property type="match status" value="1"/>
</dbReference>
<dbReference type="InterPro" id="IPR045853">
    <property type="entry name" value="Pep_chain_release_fac_I_sf"/>
</dbReference>
<comment type="subcellular location">
    <subcellularLocation>
        <location evidence="6">Cytoplasm</location>
    </subcellularLocation>
</comment>
<proteinExistence type="inferred from homology"/>
<feature type="domain" description="Prokaryotic-type class I peptide chain release factors" evidence="9">
    <location>
        <begin position="227"/>
        <end position="243"/>
    </location>
</feature>
<dbReference type="PANTHER" id="PTHR43804">
    <property type="entry name" value="LD18447P"/>
    <property type="match status" value="1"/>
</dbReference>
<dbReference type="Gene3D" id="6.10.140.1950">
    <property type="match status" value="1"/>
</dbReference>
<keyword evidence="4 6" id="KW-0648">Protein biosynthesis</keyword>
<keyword evidence="6" id="KW-0963">Cytoplasm</keyword>
<dbReference type="PANTHER" id="PTHR43804:SF7">
    <property type="entry name" value="LD18447P"/>
    <property type="match status" value="1"/>
</dbReference>
<dbReference type="Gene3D" id="3.30.70.1660">
    <property type="match status" value="1"/>
</dbReference>
<dbReference type="RefSeq" id="WP_408104308.1">
    <property type="nucleotide sequence ID" value="NZ_JBFNFH010000001.1"/>
</dbReference>
<sequence length="357" mass="41053">MFEKLELTKEKYYDLEKRLASPELLANMNEWQKVNREYVDIKPLVETYEEYRKNENLIEENKEMLKMADEQEMKDLLNEEIAEAKGNLVSLEEKITFLLVPKDPNDYKNVYVEIRSGAGGDEAGLFAGELYRMYQMYSSKQGYKIEIVSLSEQGIGGIKEVIFMVKGEGAYSKLKYESGVHRVQRVPQTETSGRIHTSTATVAVLPEAEQVDVEINEATELRIDYFRSSGAGGQHVNTTDSAVRITHIPSGIVVSMQDEKSQHKNRDKAMKILYQKLYEHKLEEQQKELSEDRKSQVGTGDRSEKIRTYNFPQGRVTDHRINKTIYQLDSFLDGNIEEMIDALILEDQTKKLALSQQ</sequence>
<feature type="region of interest" description="Disordered" evidence="8">
    <location>
        <begin position="285"/>
        <end position="306"/>
    </location>
</feature>
<evidence type="ECO:0000256" key="3">
    <source>
        <dbReference type="ARBA" id="ARBA00022481"/>
    </source>
</evidence>
<dbReference type="HAMAP" id="MF_00093">
    <property type="entry name" value="Rel_fac_1"/>
    <property type="match status" value="1"/>
</dbReference>
<comment type="similarity">
    <text evidence="2 6">Belongs to the prokaryotic/mitochondrial release factor family.</text>
</comment>
<evidence type="ECO:0000256" key="2">
    <source>
        <dbReference type="ARBA" id="ARBA00010835"/>
    </source>
</evidence>
<protein>
    <recommendedName>
        <fullName evidence="5 6">Peptide chain release factor 1</fullName>
        <shortName evidence="6">RF-1</shortName>
    </recommendedName>
</protein>
<dbReference type="Proteomes" id="UP001629536">
    <property type="component" value="Unassembled WGS sequence"/>
</dbReference>
<evidence type="ECO:0000313" key="11">
    <source>
        <dbReference type="Proteomes" id="UP001629536"/>
    </source>
</evidence>
<dbReference type="EMBL" id="JBFNFH010000001">
    <property type="protein sequence ID" value="MFM1524169.1"/>
    <property type="molecule type" value="Genomic_DNA"/>
</dbReference>
<dbReference type="InterPro" id="IPR005139">
    <property type="entry name" value="PCRF"/>
</dbReference>
<name>A0ABW9F3Z0_9FIRM</name>
<accession>A0ABW9F3Z0</accession>
<evidence type="ECO:0000256" key="6">
    <source>
        <dbReference type="HAMAP-Rule" id="MF_00093"/>
    </source>
</evidence>
<dbReference type="InterPro" id="IPR050057">
    <property type="entry name" value="Prokaryotic/Mito_RF"/>
</dbReference>
<keyword evidence="3 6" id="KW-0488">Methylation</keyword>
<evidence type="ECO:0000256" key="5">
    <source>
        <dbReference type="ARBA" id="ARBA00050039"/>
    </source>
</evidence>
<evidence type="ECO:0000256" key="8">
    <source>
        <dbReference type="SAM" id="MobiDB-lite"/>
    </source>
</evidence>
<dbReference type="SUPFAM" id="SSF75620">
    <property type="entry name" value="Release factor"/>
    <property type="match status" value="1"/>
</dbReference>
<feature type="modified residue" description="N5-methylglutamine" evidence="6">
    <location>
        <position position="234"/>
    </location>
</feature>
<dbReference type="NCBIfam" id="NF001859">
    <property type="entry name" value="PRK00591.1"/>
    <property type="match status" value="1"/>
</dbReference>
<dbReference type="Pfam" id="PF03462">
    <property type="entry name" value="PCRF"/>
    <property type="match status" value="1"/>
</dbReference>
<comment type="caution">
    <text evidence="10">The sequence shown here is derived from an EMBL/GenBank/DDBJ whole genome shotgun (WGS) entry which is preliminary data.</text>
</comment>
<dbReference type="Gene3D" id="3.30.160.20">
    <property type="match status" value="1"/>
</dbReference>
<evidence type="ECO:0000256" key="1">
    <source>
        <dbReference type="ARBA" id="ARBA00002986"/>
    </source>
</evidence>
<feature type="coiled-coil region" evidence="7">
    <location>
        <begin position="48"/>
        <end position="94"/>
    </location>
</feature>
<reference evidence="10 11" key="1">
    <citation type="journal article" date="2024" name="Front. Microbiol.">
        <title>Pangenomic and biochemical analyses of Helcococcus ovis reveal widespread tetracycline resistance and a novel bacterial species, Helcococcus bovis.</title>
        <authorList>
            <person name="Cunha F."/>
            <person name="Zhai Y."/>
            <person name="Casaro S."/>
            <person name="Jones K.L."/>
            <person name="Hernandez M."/>
            <person name="Bisinotto R.S."/>
            <person name="Kariyawasam S."/>
            <person name="Brown M.B."/>
            <person name="Phillips A."/>
            <person name="Jeong K.C."/>
            <person name="Galvao K.N."/>
        </authorList>
    </citation>
    <scope>NUCLEOTIDE SEQUENCE [LARGE SCALE GENOMIC DNA]</scope>
    <source>
        <strain evidence="10 11">KG197</strain>
    </source>
</reference>